<evidence type="ECO:0000313" key="3">
    <source>
        <dbReference type="EMBL" id="GJN00608.1"/>
    </source>
</evidence>
<dbReference type="Pfam" id="PF13966">
    <property type="entry name" value="zf-RVT"/>
    <property type="match status" value="1"/>
</dbReference>
<dbReference type="PANTHER" id="PTHR36617:SF17">
    <property type="entry name" value="OS01G0114800 PROTEIN"/>
    <property type="match status" value="1"/>
</dbReference>
<gene>
    <name evidence="3" type="primary">ga17800</name>
    <name evidence="2" type="synonym">ga17553</name>
    <name evidence="2" type="ORF">PR202_ga17553</name>
    <name evidence="3" type="ORF">PR202_ga17800</name>
</gene>
<keyword evidence="4" id="KW-1185">Reference proteome</keyword>
<reference evidence="3" key="2">
    <citation type="submission" date="2021-12" db="EMBL/GenBank/DDBJ databases">
        <title>Resequencing data analysis of finger millet.</title>
        <authorList>
            <person name="Hatakeyama M."/>
            <person name="Aluri S."/>
            <person name="Balachadran M.T."/>
            <person name="Sivarajan S.R."/>
            <person name="Poveda L."/>
            <person name="Shimizu-Inatsugi R."/>
            <person name="Schlapbach R."/>
            <person name="Sreeman S.M."/>
            <person name="Shimizu K.K."/>
        </authorList>
    </citation>
    <scope>NUCLEOTIDE SEQUENCE</scope>
</reference>
<protein>
    <recommendedName>
        <fullName evidence="1">Reverse transcriptase zinc-binding domain-containing protein</fullName>
    </recommendedName>
</protein>
<feature type="domain" description="Reverse transcriptase zinc-binding" evidence="1">
    <location>
        <begin position="105"/>
        <end position="187"/>
    </location>
</feature>
<evidence type="ECO:0000313" key="4">
    <source>
        <dbReference type="Proteomes" id="UP001054889"/>
    </source>
</evidence>
<reference evidence="3" key="1">
    <citation type="journal article" date="2018" name="DNA Res.">
        <title>Multiple hybrid de novo genome assembly of finger millet, an orphan allotetraploid crop.</title>
        <authorList>
            <person name="Hatakeyama M."/>
            <person name="Aluri S."/>
            <person name="Balachadran M.T."/>
            <person name="Sivarajan S.R."/>
            <person name="Patrignani A."/>
            <person name="Gruter S."/>
            <person name="Poveda L."/>
            <person name="Shimizu-Inatsugi R."/>
            <person name="Baeten J."/>
            <person name="Francoijs K.J."/>
            <person name="Nataraja K.N."/>
            <person name="Reddy Y.A.N."/>
            <person name="Phadnis S."/>
            <person name="Ravikumar R.L."/>
            <person name="Schlapbach R."/>
            <person name="Sreeman S.M."/>
            <person name="Shimizu K.K."/>
        </authorList>
    </citation>
    <scope>NUCLEOTIDE SEQUENCE</scope>
</reference>
<dbReference type="EMBL" id="BQKI01000008">
    <property type="protein sequence ID" value="GJN00375.1"/>
    <property type="molecule type" value="Genomic_DNA"/>
</dbReference>
<proteinExistence type="predicted"/>
<dbReference type="Proteomes" id="UP001054889">
    <property type="component" value="Unassembled WGS sequence"/>
</dbReference>
<organism evidence="3 4">
    <name type="scientific">Eleusine coracana subsp. coracana</name>
    <dbReference type="NCBI Taxonomy" id="191504"/>
    <lineage>
        <taxon>Eukaryota</taxon>
        <taxon>Viridiplantae</taxon>
        <taxon>Streptophyta</taxon>
        <taxon>Embryophyta</taxon>
        <taxon>Tracheophyta</taxon>
        <taxon>Spermatophyta</taxon>
        <taxon>Magnoliopsida</taxon>
        <taxon>Liliopsida</taxon>
        <taxon>Poales</taxon>
        <taxon>Poaceae</taxon>
        <taxon>PACMAD clade</taxon>
        <taxon>Chloridoideae</taxon>
        <taxon>Cynodonteae</taxon>
        <taxon>Eleusininae</taxon>
        <taxon>Eleusine</taxon>
    </lineage>
</organism>
<sequence length="188" mass="21747">MFHHSIEVRLGDGNLTLFWTDRWLHGKKISDYAPSLAAAVPKQHKLVRTVQEALTDNAWADDVEGALISDVIMEHIRLCYRLLSVNLQVGVKDIVRWRWTSSGQYSASSAYSAFFMGVTAFPLANQLWQSFAPMRCKFFMWLYLHRRVWTADRRLRHGLDTHVTYPLCGSHLETIDHLLAECSYARHI</sequence>
<accession>A0AAV5CRE0</accession>
<evidence type="ECO:0000259" key="1">
    <source>
        <dbReference type="Pfam" id="PF13966"/>
    </source>
</evidence>
<dbReference type="InterPro" id="IPR026960">
    <property type="entry name" value="RVT-Znf"/>
</dbReference>
<dbReference type="PANTHER" id="PTHR36617">
    <property type="entry name" value="PROTEIN, PUTATIVE-RELATED"/>
    <property type="match status" value="1"/>
</dbReference>
<name>A0AAV5CRE0_ELECO</name>
<dbReference type="EMBL" id="BQKI01000008">
    <property type="protein sequence ID" value="GJN00608.1"/>
    <property type="molecule type" value="Genomic_DNA"/>
</dbReference>
<comment type="caution">
    <text evidence="3">The sequence shown here is derived from an EMBL/GenBank/DDBJ whole genome shotgun (WGS) entry which is preliminary data.</text>
</comment>
<dbReference type="AlphaFoldDB" id="A0AAV5CRE0"/>
<evidence type="ECO:0000313" key="2">
    <source>
        <dbReference type="EMBL" id="GJN00375.1"/>
    </source>
</evidence>